<dbReference type="Bgee" id="ENSOANG00000044513">
    <property type="expression patterns" value="Expressed in heart and 7 other cell types or tissues"/>
</dbReference>
<evidence type="ECO:0000256" key="1">
    <source>
        <dbReference type="ARBA" id="ARBA00005350"/>
    </source>
</evidence>
<protein>
    <recommendedName>
        <fullName evidence="2">Phospholipid scramblase</fullName>
    </recommendedName>
</protein>
<dbReference type="GO" id="GO:0005829">
    <property type="term" value="C:cytosol"/>
    <property type="evidence" value="ECO:0007669"/>
    <property type="project" value="Ensembl"/>
</dbReference>
<accession>A0A6I8P7G5</accession>
<dbReference type="GO" id="GO:0090199">
    <property type="term" value="P:regulation of release of cytochrome c from mitochondria"/>
    <property type="evidence" value="ECO:0007669"/>
    <property type="project" value="Ensembl"/>
</dbReference>
<name>A0A6I8P7G5_ORNAN</name>
<dbReference type="PANTHER" id="PTHR23248">
    <property type="entry name" value="PHOSPHOLIPID SCRAMBLASE-RELATED"/>
    <property type="match status" value="1"/>
</dbReference>
<comment type="cofactor">
    <cofactor evidence="2">
        <name>Ca(2+)</name>
        <dbReference type="ChEBI" id="CHEBI:29108"/>
    </cofactor>
</comment>
<dbReference type="GO" id="GO:0007006">
    <property type="term" value="P:mitochondrial membrane organization"/>
    <property type="evidence" value="ECO:0007669"/>
    <property type="project" value="Ensembl"/>
</dbReference>
<dbReference type="PANTHER" id="PTHR23248:SF37">
    <property type="entry name" value="PHOSPHOLIPID SCRAMBLASE 3"/>
    <property type="match status" value="1"/>
</dbReference>
<dbReference type="Pfam" id="PF03803">
    <property type="entry name" value="Scramblase"/>
    <property type="match status" value="2"/>
</dbReference>
<dbReference type="InterPro" id="IPR005552">
    <property type="entry name" value="Scramblase"/>
</dbReference>
<reference evidence="4" key="3">
    <citation type="submission" date="2025-09" db="UniProtKB">
        <authorList>
            <consortium name="Ensembl"/>
        </authorList>
    </citation>
    <scope>IDENTIFICATION</scope>
    <source>
        <strain evidence="4">Glennie</strain>
    </source>
</reference>
<comment type="function">
    <text evidence="2">May mediate accelerated ATP-independent bidirectional transbilayer migration of phospholipids upon binding calcium ions that results in a loss of phospholipid asymmetry in the plasma membrane.</text>
</comment>
<dbReference type="GO" id="GO:0017128">
    <property type="term" value="F:phospholipid scramblase activity"/>
    <property type="evidence" value="ECO:0000318"/>
    <property type="project" value="GO_Central"/>
</dbReference>
<keyword evidence="2" id="KW-0564">Palmitate</keyword>
<dbReference type="OMA" id="MNEQAQH"/>
<evidence type="ECO:0000313" key="4">
    <source>
        <dbReference type="Ensembl" id="ENSOANP00000049843.1"/>
    </source>
</evidence>
<comment type="similarity">
    <text evidence="1 2">Belongs to the phospholipid scramblase family.</text>
</comment>
<proteinExistence type="inferred from homology"/>
<keyword evidence="5" id="KW-1185">Reference proteome</keyword>
<feature type="compositionally biased region" description="Gly residues" evidence="3">
    <location>
        <begin position="218"/>
        <end position="227"/>
    </location>
</feature>
<reference evidence="4 5" key="1">
    <citation type="journal article" date="2008" name="Nature">
        <title>Genome analysis of the platypus reveals unique signatures of evolution.</title>
        <authorList>
            <person name="Warren W.C."/>
            <person name="Hillier L.W."/>
            <person name="Marshall Graves J.A."/>
            <person name="Birney E."/>
            <person name="Ponting C.P."/>
            <person name="Grutzner F."/>
            <person name="Belov K."/>
            <person name="Miller W."/>
            <person name="Clarke L."/>
            <person name="Chinwalla A.T."/>
            <person name="Yang S.P."/>
            <person name="Heger A."/>
            <person name="Locke D.P."/>
            <person name="Miethke P."/>
            <person name="Waters P.D."/>
            <person name="Veyrunes F."/>
            <person name="Fulton L."/>
            <person name="Fulton B."/>
            <person name="Graves T."/>
            <person name="Wallis J."/>
            <person name="Puente X.S."/>
            <person name="Lopez-Otin C."/>
            <person name="Ordonez G.R."/>
            <person name="Eichler E.E."/>
            <person name="Chen L."/>
            <person name="Cheng Z."/>
            <person name="Deakin J.E."/>
            <person name="Alsop A."/>
            <person name="Thompson K."/>
            <person name="Kirby P."/>
            <person name="Papenfuss A.T."/>
            <person name="Wakefield M.J."/>
            <person name="Olender T."/>
            <person name="Lancet D."/>
            <person name="Huttley G.A."/>
            <person name="Smit A.F."/>
            <person name="Pask A."/>
            <person name="Temple-Smith P."/>
            <person name="Batzer M.A."/>
            <person name="Walker J.A."/>
            <person name="Konkel M.K."/>
            <person name="Harris R.S."/>
            <person name="Whittington C.M."/>
            <person name="Wong E.S."/>
            <person name="Gemmell N.J."/>
            <person name="Buschiazzo E."/>
            <person name="Vargas Jentzsch I.M."/>
            <person name="Merkel A."/>
            <person name="Schmitz J."/>
            <person name="Zemann A."/>
            <person name="Churakov G."/>
            <person name="Kriegs J.O."/>
            <person name="Brosius J."/>
            <person name="Murchison E.P."/>
            <person name="Sachidanandam R."/>
            <person name="Smith C."/>
            <person name="Hannon G.J."/>
            <person name="Tsend-Ayush E."/>
            <person name="McMillan D."/>
            <person name="Attenborough R."/>
            <person name="Rens W."/>
            <person name="Ferguson-Smith M."/>
            <person name="Lefevre C.M."/>
            <person name="Sharp J.A."/>
            <person name="Nicholas K.R."/>
            <person name="Ray D.A."/>
            <person name="Kube M."/>
            <person name="Reinhardt R."/>
            <person name="Pringle T.H."/>
            <person name="Taylor J."/>
            <person name="Jones R.C."/>
            <person name="Nixon B."/>
            <person name="Dacheux J.L."/>
            <person name="Niwa H."/>
            <person name="Sekita Y."/>
            <person name="Huang X."/>
            <person name="Stark A."/>
            <person name="Kheradpour P."/>
            <person name="Kellis M."/>
            <person name="Flicek P."/>
            <person name="Chen Y."/>
            <person name="Webber C."/>
            <person name="Hardison R."/>
            <person name="Nelson J."/>
            <person name="Hallsworth-Pepin K."/>
            <person name="Delehaunty K."/>
            <person name="Markovic C."/>
            <person name="Minx P."/>
            <person name="Feng Y."/>
            <person name="Kremitzki C."/>
            <person name="Mitreva M."/>
            <person name="Glasscock J."/>
            <person name="Wylie T."/>
            <person name="Wohldmann P."/>
            <person name="Thiru P."/>
            <person name="Nhan M.N."/>
            <person name="Pohl C.S."/>
            <person name="Smith S.M."/>
            <person name="Hou S."/>
            <person name="Nefedov M."/>
            <person name="de Jong P.J."/>
            <person name="Renfree M.B."/>
            <person name="Mardis E.R."/>
            <person name="Wilson R.K."/>
        </authorList>
    </citation>
    <scope>NUCLEOTIDE SEQUENCE [LARGE SCALE GENOMIC DNA]</scope>
    <source>
        <strain evidence="4 5">Glennie</strain>
    </source>
</reference>
<dbReference type="GO" id="GO:0032791">
    <property type="term" value="F:lead ion binding"/>
    <property type="evidence" value="ECO:0007669"/>
    <property type="project" value="Ensembl"/>
</dbReference>
<reference evidence="4" key="2">
    <citation type="submission" date="2025-08" db="UniProtKB">
        <authorList>
            <consortium name="Ensembl"/>
        </authorList>
    </citation>
    <scope>IDENTIFICATION</scope>
    <source>
        <strain evidence="4">Glennie</strain>
    </source>
</reference>
<dbReference type="GO" id="GO:0071222">
    <property type="term" value="P:cellular response to lipopolysaccharide"/>
    <property type="evidence" value="ECO:0007669"/>
    <property type="project" value="Ensembl"/>
</dbReference>
<dbReference type="GO" id="GO:0042593">
    <property type="term" value="P:glucose homeostasis"/>
    <property type="evidence" value="ECO:0007669"/>
    <property type="project" value="Ensembl"/>
</dbReference>
<dbReference type="AlphaFoldDB" id="A0A6I8P7G5"/>
<keyword evidence="2" id="KW-0449">Lipoprotein</keyword>
<dbReference type="GO" id="GO:0006915">
    <property type="term" value="P:apoptotic process"/>
    <property type="evidence" value="ECO:0007669"/>
    <property type="project" value="Ensembl"/>
</dbReference>
<evidence type="ECO:0000256" key="2">
    <source>
        <dbReference type="RuleBase" id="RU363116"/>
    </source>
</evidence>
<gene>
    <name evidence="4" type="primary">PLSCR3</name>
</gene>
<dbReference type="GO" id="GO:0042981">
    <property type="term" value="P:regulation of apoptotic process"/>
    <property type="evidence" value="ECO:0007669"/>
    <property type="project" value="Ensembl"/>
</dbReference>
<keyword evidence="2" id="KW-0106">Calcium</keyword>
<feature type="compositionally biased region" description="Basic and acidic residues" evidence="3">
    <location>
        <begin position="245"/>
        <end position="258"/>
    </location>
</feature>
<organism evidence="4 5">
    <name type="scientific">Ornithorhynchus anatinus</name>
    <name type="common">Duckbill platypus</name>
    <dbReference type="NCBI Taxonomy" id="9258"/>
    <lineage>
        <taxon>Eukaryota</taxon>
        <taxon>Metazoa</taxon>
        <taxon>Chordata</taxon>
        <taxon>Craniata</taxon>
        <taxon>Vertebrata</taxon>
        <taxon>Euteleostomi</taxon>
        <taxon>Mammalia</taxon>
        <taxon>Monotremata</taxon>
        <taxon>Ornithorhynchidae</taxon>
        <taxon>Ornithorhynchus</taxon>
    </lineage>
</organism>
<dbReference type="GO" id="GO:0000287">
    <property type="term" value="F:magnesium ion binding"/>
    <property type="evidence" value="ECO:0007669"/>
    <property type="project" value="Ensembl"/>
</dbReference>
<evidence type="ECO:0000256" key="3">
    <source>
        <dbReference type="SAM" id="MobiDB-lite"/>
    </source>
</evidence>
<dbReference type="GO" id="GO:0017121">
    <property type="term" value="P:plasma membrane phospholipid scrambling"/>
    <property type="evidence" value="ECO:0000318"/>
    <property type="project" value="GO_Central"/>
</dbReference>
<feature type="region of interest" description="Disordered" evidence="3">
    <location>
        <begin position="216"/>
        <end position="264"/>
    </location>
</feature>
<dbReference type="InParanoid" id="A0A6I8P7G5"/>
<evidence type="ECO:0000313" key="5">
    <source>
        <dbReference type="Proteomes" id="UP000002279"/>
    </source>
</evidence>
<dbReference type="Proteomes" id="UP000002279">
    <property type="component" value="Chromosome X5"/>
</dbReference>
<dbReference type="Ensembl" id="ENSOANT00000057962.1">
    <property type="protein sequence ID" value="ENSOANP00000049843.1"/>
    <property type="gene ID" value="ENSOANG00000044513.1"/>
</dbReference>
<dbReference type="GO" id="GO:0048306">
    <property type="term" value="F:calcium-dependent protein binding"/>
    <property type="evidence" value="ECO:0007669"/>
    <property type="project" value="Ensembl"/>
</dbReference>
<dbReference type="GO" id="GO:0005509">
    <property type="term" value="F:calcium ion binding"/>
    <property type="evidence" value="ECO:0007669"/>
    <property type="project" value="Ensembl"/>
</dbReference>
<dbReference type="GO" id="GO:0005634">
    <property type="term" value="C:nucleus"/>
    <property type="evidence" value="ECO:0007669"/>
    <property type="project" value="Ensembl"/>
</dbReference>
<dbReference type="GO" id="GO:0045340">
    <property type="term" value="F:mercury ion binding"/>
    <property type="evidence" value="ECO:0007669"/>
    <property type="project" value="Ensembl"/>
</dbReference>
<dbReference type="FunCoup" id="A0A6I8P7G5">
    <property type="interactions" value="726"/>
</dbReference>
<dbReference type="GO" id="GO:0005886">
    <property type="term" value="C:plasma membrane"/>
    <property type="evidence" value="ECO:0000318"/>
    <property type="project" value="GO_Central"/>
</dbReference>
<dbReference type="GO" id="GO:0042632">
    <property type="term" value="P:cholesterol homeostasis"/>
    <property type="evidence" value="ECO:0007669"/>
    <property type="project" value="Ensembl"/>
</dbReference>
<sequence>MPPMAGYVPKGYSSPPYPAAPVLYPEPPAPPGPGFSLFPSPGAPAPPEPVAPSGPYLPLGTHVPPGLDCLIQIDQILIHEKVEQAEGFLGRRSCRRYELCGGPGWGPLQAAEESALCARLCCGTRRPLRVRVADASAREVLRLSRTLHCGACCFPCCLQELEVQAPPGTTIGHVLQTWHPFVPKFSIQNAERQTQLRVVGPCWTCSCGSDTNFEVPGDGTGSPGVGGSPRTQPSRPHPALCPQVKTKDESRSVGRISRDWGGLEPGAASRTDDFGLQFPLDLDVRVKAVLLGAAFLINYMFYEKTGEKISDSPGVTS</sequence>
<dbReference type="GO" id="GO:0005739">
    <property type="term" value="C:mitochondrion"/>
    <property type="evidence" value="ECO:0007669"/>
    <property type="project" value="Ensembl"/>
</dbReference>
<dbReference type="GeneTree" id="ENSGT00940000161755"/>